<keyword evidence="1" id="KW-0812">Transmembrane</keyword>
<evidence type="ECO:0000313" key="4">
    <source>
        <dbReference type="Proteomes" id="UP001139289"/>
    </source>
</evidence>
<feature type="domain" description="M23ase beta-sheet core" evidence="2">
    <location>
        <begin position="98"/>
        <end position="194"/>
    </location>
</feature>
<dbReference type="InterPro" id="IPR016047">
    <property type="entry name" value="M23ase_b-sheet_dom"/>
</dbReference>
<dbReference type="SUPFAM" id="SSF51261">
    <property type="entry name" value="Duplicated hybrid motif"/>
    <property type="match status" value="1"/>
</dbReference>
<sequence length="206" mass="20873">MGVPAFVVTALARSRTARRIVTMLLAGVTILILVALAPLAIIPMALAGTSLTAPAAAVGTGPVPAVSGDWGYPVAGDYFKGRGFGYNPVGGCSYCSTDHQGYDMSQGCGSSIYAAGTGTVITAGAFSGWGNTVRIDHGGGLVTLYGHMQWGSLRVSVGDAVIAGTAVGAEGNTGRSFGCHLHYEIQRAGIAIDPEPFMAALGLPLK</sequence>
<dbReference type="RefSeq" id="WP_227530038.1">
    <property type="nucleotide sequence ID" value="NZ_JAGTTM010000001.1"/>
</dbReference>
<accession>A0A9X1LNA9</accession>
<feature type="transmembrane region" description="Helical" evidence="1">
    <location>
        <begin position="20"/>
        <end position="46"/>
    </location>
</feature>
<comment type="caution">
    <text evidence="3">The sequence shown here is derived from an EMBL/GenBank/DDBJ whole genome shotgun (WGS) entry which is preliminary data.</text>
</comment>
<dbReference type="GO" id="GO:0004222">
    <property type="term" value="F:metalloendopeptidase activity"/>
    <property type="evidence" value="ECO:0007669"/>
    <property type="project" value="TreeGrafter"/>
</dbReference>
<proteinExistence type="predicted"/>
<gene>
    <name evidence="3" type="ORF">KEC56_04790</name>
</gene>
<dbReference type="Gene3D" id="2.70.70.10">
    <property type="entry name" value="Glucose Permease (Domain IIA)"/>
    <property type="match status" value="1"/>
</dbReference>
<dbReference type="InterPro" id="IPR011055">
    <property type="entry name" value="Dup_hybrid_motif"/>
</dbReference>
<protein>
    <submittedName>
        <fullName evidence="3">M23 family metallopeptidase</fullName>
    </submittedName>
</protein>
<name>A0A9X1LNA9_9MICO</name>
<keyword evidence="4" id="KW-1185">Reference proteome</keyword>
<keyword evidence="1" id="KW-1133">Transmembrane helix</keyword>
<dbReference type="PANTHER" id="PTHR21666:SF270">
    <property type="entry name" value="MUREIN HYDROLASE ACTIVATOR ENVC"/>
    <property type="match status" value="1"/>
</dbReference>
<dbReference type="Proteomes" id="UP001139289">
    <property type="component" value="Unassembled WGS sequence"/>
</dbReference>
<dbReference type="AlphaFoldDB" id="A0A9X1LNA9"/>
<evidence type="ECO:0000313" key="3">
    <source>
        <dbReference type="EMBL" id="MCC2028839.1"/>
    </source>
</evidence>
<evidence type="ECO:0000259" key="2">
    <source>
        <dbReference type="Pfam" id="PF01551"/>
    </source>
</evidence>
<evidence type="ECO:0000256" key="1">
    <source>
        <dbReference type="SAM" id="Phobius"/>
    </source>
</evidence>
<dbReference type="Pfam" id="PF01551">
    <property type="entry name" value="Peptidase_M23"/>
    <property type="match status" value="1"/>
</dbReference>
<keyword evidence="1" id="KW-0472">Membrane</keyword>
<organism evidence="3 4">
    <name type="scientific">Microbacterium tenebrionis</name>
    <dbReference type="NCBI Taxonomy" id="2830665"/>
    <lineage>
        <taxon>Bacteria</taxon>
        <taxon>Bacillati</taxon>
        <taxon>Actinomycetota</taxon>
        <taxon>Actinomycetes</taxon>
        <taxon>Micrococcales</taxon>
        <taxon>Microbacteriaceae</taxon>
        <taxon>Microbacterium</taxon>
    </lineage>
</organism>
<dbReference type="PANTHER" id="PTHR21666">
    <property type="entry name" value="PEPTIDASE-RELATED"/>
    <property type="match status" value="1"/>
</dbReference>
<dbReference type="InterPro" id="IPR050570">
    <property type="entry name" value="Cell_wall_metabolism_enzyme"/>
</dbReference>
<reference evidence="3" key="1">
    <citation type="submission" date="2021-04" db="EMBL/GenBank/DDBJ databases">
        <title>Microbacterium tenobrionis sp. nov. and Microbacterium allomyrinae sp. nov., isolated from larvae of Tenobrio molitor and Allomyrina dichotoma, respectively.</title>
        <authorList>
            <person name="Lee S.D."/>
        </authorList>
    </citation>
    <scope>NUCLEOTIDE SEQUENCE</scope>
    <source>
        <strain evidence="3">YMB-B2</strain>
    </source>
</reference>
<dbReference type="EMBL" id="JAGTTM010000001">
    <property type="protein sequence ID" value="MCC2028839.1"/>
    <property type="molecule type" value="Genomic_DNA"/>
</dbReference>
<dbReference type="CDD" id="cd12797">
    <property type="entry name" value="M23_peptidase"/>
    <property type="match status" value="1"/>
</dbReference>